<dbReference type="AlphaFoldDB" id="A0A1M4SI98"/>
<accession>A0A1M4SI98</accession>
<evidence type="ECO:0000313" key="2">
    <source>
        <dbReference type="Proteomes" id="UP000184436"/>
    </source>
</evidence>
<gene>
    <name evidence="1" type="ORF">SAMN05444349_101144</name>
</gene>
<dbReference type="STRING" id="871325.SAMN05444349_101144"/>
<protein>
    <recommendedName>
        <fullName evidence="3">6-bladed beta-propeller protein</fullName>
    </recommendedName>
</protein>
<dbReference type="RefSeq" id="WP_073348999.1">
    <property type="nucleotide sequence ID" value="NZ_FQVD01000001.1"/>
</dbReference>
<evidence type="ECO:0000313" key="1">
    <source>
        <dbReference type="EMBL" id="SHE31941.1"/>
    </source>
</evidence>
<dbReference type="EMBL" id="FQVD01000001">
    <property type="protein sequence ID" value="SHE31941.1"/>
    <property type="molecule type" value="Genomic_DNA"/>
</dbReference>
<dbReference type="PROSITE" id="PS51257">
    <property type="entry name" value="PROKAR_LIPOPROTEIN"/>
    <property type="match status" value="1"/>
</dbReference>
<reference evidence="1 2" key="1">
    <citation type="submission" date="2016-11" db="EMBL/GenBank/DDBJ databases">
        <authorList>
            <person name="Jaros S."/>
            <person name="Januszkiewicz K."/>
            <person name="Wedrychowicz H."/>
        </authorList>
    </citation>
    <scope>NUCLEOTIDE SEQUENCE [LARGE SCALE GENOMIC DNA]</scope>
    <source>
        <strain evidence="1 2">DSM 26883</strain>
    </source>
</reference>
<organism evidence="1 2">
    <name type="scientific">Bacteroides faecichinchillae</name>
    <dbReference type="NCBI Taxonomy" id="871325"/>
    <lineage>
        <taxon>Bacteria</taxon>
        <taxon>Pseudomonadati</taxon>
        <taxon>Bacteroidota</taxon>
        <taxon>Bacteroidia</taxon>
        <taxon>Bacteroidales</taxon>
        <taxon>Bacteroidaceae</taxon>
        <taxon>Bacteroides</taxon>
    </lineage>
</organism>
<dbReference type="Proteomes" id="UP000184436">
    <property type="component" value="Unassembled WGS sequence"/>
</dbReference>
<keyword evidence="2" id="KW-1185">Reference proteome</keyword>
<name>A0A1M4SI98_9BACE</name>
<sequence length="186" mass="21072">MKLIIFLFSFLLIVGCGKRQDAFSCAKVFNVKDVKYDNLVLQTLLLDSINTSSFGESCISPSGDIVFIDKHFCTVTFFDTCGHLKSTHLGLGGGPSETQVGRIAAQSFLPTGELLLMGYNLDVHLFNPNFMLDKVFLVNREKRSNLVESSMTYTNQYNDMVCRNYGDCFYMNVYSEHPEFNYLEET</sequence>
<evidence type="ECO:0008006" key="3">
    <source>
        <dbReference type="Google" id="ProtNLM"/>
    </source>
</evidence>
<proteinExistence type="predicted"/>
<dbReference type="OrthoDB" id="1007219at2"/>